<sequence length="312" mass="34950">MEHSNIKDYLLLHFIVFVWGFTAVLGKLITLPAVEIVFYRTLVASVTMLALLYYRKQLTPLLKREKLKLLGAGFLIGFHWILFFASSEVSTASVTLAGVSTCAFWTSLLDPLVNKRKVAWFEVGLGLIVLAGLYVIFSFEFNHFWGLIMAVGAAIAASFFTIFNGQFVGKHNASVITFYEMVGACVFTVLFFPFYALFFAEGGQLHLIGTPMDAVWLLILSLVCTVYAYTISVKVMRTVTPFMMNLTVNMEPIYGIALAVVILGDEEKMSPQFYLGTAMILFSVVCYPLIKSIRKRKEKRKAKKAVEVTLNS</sequence>
<protein>
    <submittedName>
        <fullName evidence="3">Permease</fullName>
    </submittedName>
</protein>
<evidence type="ECO:0000256" key="1">
    <source>
        <dbReference type="SAM" id="Phobius"/>
    </source>
</evidence>
<dbReference type="Pfam" id="PF00892">
    <property type="entry name" value="EamA"/>
    <property type="match status" value="2"/>
</dbReference>
<feature type="transmembrane region" description="Helical" evidence="1">
    <location>
        <begin position="67"/>
        <end position="85"/>
    </location>
</feature>
<feature type="domain" description="EamA" evidence="2">
    <location>
        <begin position="9"/>
        <end position="137"/>
    </location>
</feature>
<gene>
    <name evidence="3" type="ORF">PEPS_03670</name>
</gene>
<evidence type="ECO:0000313" key="3">
    <source>
        <dbReference type="EMBL" id="BDC98086.1"/>
    </source>
</evidence>
<keyword evidence="4" id="KW-1185">Reference proteome</keyword>
<proteinExistence type="predicted"/>
<feature type="transmembrane region" description="Helical" evidence="1">
    <location>
        <begin position="273"/>
        <end position="290"/>
    </location>
</feature>
<reference evidence="3 4" key="1">
    <citation type="submission" date="2021-12" db="EMBL/GenBank/DDBJ databases">
        <title>Genome sequencing of bacteria with rrn-lacking chromosome and rrn-plasmid.</title>
        <authorList>
            <person name="Anda M."/>
            <person name="Iwasaki W."/>
        </authorList>
    </citation>
    <scope>NUCLEOTIDE SEQUENCE [LARGE SCALE GENOMIC DNA]</scope>
    <source>
        <strain evidence="3 4">NBRC 101262</strain>
    </source>
</reference>
<feature type="transmembrane region" description="Helical" evidence="1">
    <location>
        <begin position="91"/>
        <end position="109"/>
    </location>
</feature>
<feature type="transmembrane region" description="Helical" evidence="1">
    <location>
        <begin position="36"/>
        <end position="55"/>
    </location>
</feature>
<keyword evidence="1" id="KW-0472">Membrane</keyword>
<organism evidence="3 4">
    <name type="scientific">Persicobacter psychrovividus</name>
    <dbReference type="NCBI Taxonomy" id="387638"/>
    <lineage>
        <taxon>Bacteria</taxon>
        <taxon>Pseudomonadati</taxon>
        <taxon>Bacteroidota</taxon>
        <taxon>Cytophagia</taxon>
        <taxon>Cytophagales</taxon>
        <taxon>Persicobacteraceae</taxon>
        <taxon>Persicobacter</taxon>
    </lineage>
</organism>
<feature type="transmembrane region" description="Helical" evidence="1">
    <location>
        <begin position="118"/>
        <end position="137"/>
    </location>
</feature>
<feature type="transmembrane region" description="Helical" evidence="1">
    <location>
        <begin position="242"/>
        <end position="261"/>
    </location>
</feature>
<dbReference type="PANTHER" id="PTHR22911">
    <property type="entry name" value="ACYL-MALONYL CONDENSING ENZYME-RELATED"/>
    <property type="match status" value="1"/>
</dbReference>
<dbReference type="EMBL" id="AP025292">
    <property type="protein sequence ID" value="BDC98086.1"/>
    <property type="molecule type" value="Genomic_DNA"/>
</dbReference>
<dbReference type="InterPro" id="IPR037185">
    <property type="entry name" value="EmrE-like"/>
</dbReference>
<accession>A0ABM7VAZ0</accession>
<name>A0ABM7VAZ0_9BACT</name>
<feature type="domain" description="EamA" evidence="2">
    <location>
        <begin position="145"/>
        <end position="285"/>
    </location>
</feature>
<dbReference type="InterPro" id="IPR000620">
    <property type="entry name" value="EamA_dom"/>
</dbReference>
<evidence type="ECO:0000313" key="4">
    <source>
        <dbReference type="Proteomes" id="UP001354989"/>
    </source>
</evidence>
<keyword evidence="1" id="KW-0812">Transmembrane</keyword>
<dbReference type="SUPFAM" id="SSF103481">
    <property type="entry name" value="Multidrug resistance efflux transporter EmrE"/>
    <property type="match status" value="2"/>
</dbReference>
<feature type="transmembrane region" description="Helical" evidence="1">
    <location>
        <begin position="9"/>
        <end position="30"/>
    </location>
</feature>
<dbReference type="PANTHER" id="PTHR22911:SF79">
    <property type="entry name" value="MOBA-LIKE NTP TRANSFERASE DOMAIN-CONTAINING PROTEIN"/>
    <property type="match status" value="1"/>
</dbReference>
<feature type="transmembrane region" description="Helical" evidence="1">
    <location>
        <begin position="175"/>
        <end position="194"/>
    </location>
</feature>
<feature type="transmembrane region" description="Helical" evidence="1">
    <location>
        <begin position="143"/>
        <end position="163"/>
    </location>
</feature>
<evidence type="ECO:0000259" key="2">
    <source>
        <dbReference type="Pfam" id="PF00892"/>
    </source>
</evidence>
<keyword evidence="1" id="KW-1133">Transmembrane helix</keyword>
<feature type="transmembrane region" description="Helical" evidence="1">
    <location>
        <begin position="214"/>
        <end position="230"/>
    </location>
</feature>
<dbReference type="RefSeq" id="WP_338397486.1">
    <property type="nucleotide sequence ID" value="NZ_AP025292.1"/>
</dbReference>
<dbReference type="Proteomes" id="UP001354989">
    <property type="component" value="Chromosome"/>
</dbReference>